<dbReference type="PANTHER" id="PTHR13887">
    <property type="entry name" value="GLUTATHIONE S-TRANSFERASE KAPPA"/>
    <property type="match status" value="1"/>
</dbReference>
<organism evidence="1 2">
    <name type="scientific">Oceanobacillus piezotolerans</name>
    <dbReference type="NCBI Taxonomy" id="2448030"/>
    <lineage>
        <taxon>Bacteria</taxon>
        <taxon>Bacillati</taxon>
        <taxon>Bacillota</taxon>
        <taxon>Bacilli</taxon>
        <taxon>Bacillales</taxon>
        <taxon>Bacillaceae</taxon>
        <taxon>Oceanobacillus</taxon>
    </lineage>
</organism>
<dbReference type="Gene3D" id="1.10.472.60">
    <property type="entry name" value="putative protein disulfide isomerase domain"/>
    <property type="match status" value="1"/>
</dbReference>
<evidence type="ECO:0000313" key="2">
    <source>
        <dbReference type="Proteomes" id="UP000270219"/>
    </source>
</evidence>
<dbReference type="PANTHER" id="PTHR13887:SF54">
    <property type="entry name" value="DSBA FAMILY PROTEIN"/>
    <property type="match status" value="1"/>
</dbReference>
<sequence length="308" mass="34454">MNNNNNMVCDLETGVCGVAGDEQMEVIDLTKPNKKIDLYYVTDPICSHCWALEPVLRRFVSQYGEYFNFQTVMGGMLEKWGDGFADAANGIAGPSDVAGHWREVGEYTRMPIDGSLWYDNPVHSSYPPSRVYKVIQQQNEALANVFLRRAREAVFAFNENIADKDVLIKLVNELGLDGKKVVEQADEPSGQKVLNEDFGLAASLGVRGFPTIIMVNEEKKGVKIVGGRPFDYYVAGLKQVLNDEDLNAKDQPALSALLKEEELLFSKEIEVMYDIEKNDVAAFVEKELAATPYETKEILGENYFVLSK</sequence>
<dbReference type="RefSeq" id="WP_121524338.1">
    <property type="nucleotide sequence ID" value="NZ_RCHR01000006.1"/>
</dbReference>
<protein>
    <submittedName>
        <fullName evidence="1">DsbA family protein</fullName>
    </submittedName>
</protein>
<proteinExistence type="predicted"/>
<dbReference type="AlphaFoldDB" id="A0A498DEQ2"/>
<name>A0A498DEQ2_9BACI</name>
<dbReference type="SUPFAM" id="SSF52833">
    <property type="entry name" value="Thioredoxin-like"/>
    <property type="match status" value="1"/>
</dbReference>
<dbReference type="CDD" id="cd03025">
    <property type="entry name" value="DsbA_FrnE_like"/>
    <property type="match status" value="1"/>
</dbReference>
<dbReference type="OrthoDB" id="9813770at2"/>
<reference evidence="1 2" key="1">
    <citation type="submission" date="2018-10" db="EMBL/GenBank/DDBJ databases">
        <title>Oceanobacillus sp. YLB-02 draft genome.</title>
        <authorList>
            <person name="Yu L."/>
        </authorList>
    </citation>
    <scope>NUCLEOTIDE SEQUENCE [LARGE SCALE GENOMIC DNA]</scope>
    <source>
        <strain evidence="1 2">YLB-02</strain>
    </source>
</reference>
<dbReference type="Pfam" id="PF13743">
    <property type="entry name" value="Thioredoxin_5"/>
    <property type="match status" value="1"/>
</dbReference>
<dbReference type="EMBL" id="RCHR01000006">
    <property type="protein sequence ID" value="RLL41999.1"/>
    <property type="molecule type" value="Genomic_DNA"/>
</dbReference>
<evidence type="ECO:0000313" key="1">
    <source>
        <dbReference type="EMBL" id="RLL41999.1"/>
    </source>
</evidence>
<comment type="caution">
    <text evidence="1">The sequence shown here is derived from an EMBL/GenBank/DDBJ whole genome shotgun (WGS) entry which is preliminary data.</text>
</comment>
<dbReference type="InterPro" id="IPR036249">
    <property type="entry name" value="Thioredoxin-like_sf"/>
</dbReference>
<accession>A0A498DEQ2</accession>
<gene>
    <name evidence="1" type="ORF">D8M04_15540</name>
</gene>
<dbReference type="Proteomes" id="UP000270219">
    <property type="component" value="Unassembled WGS sequence"/>
</dbReference>
<dbReference type="Gene3D" id="3.40.30.10">
    <property type="entry name" value="Glutaredoxin"/>
    <property type="match status" value="1"/>
</dbReference>
<keyword evidence="2" id="KW-1185">Reference proteome</keyword>